<evidence type="ECO:0000313" key="4">
    <source>
        <dbReference type="Proteomes" id="UP000094960"/>
    </source>
</evidence>
<evidence type="ECO:0000259" key="2">
    <source>
        <dbReference type="Pfam" id="PF19493"/>
    </source>
</evidence>
<proteinExistence type="predicted"/>
<dbReference type="Proteomes" id="UP000094960">
    <property type="component" value="Chromosome"/>
</dbReference>
<dbReference type="NCBIfam" id="NF041216">
    <property type="entry name" value="CU044_2847_fam"/>
    <property type="match status" value="1"/>
</dbReference>
<dbReference type="EMBL" id="CP017248">
    <property type="protein sequence ID" value="AOR34177.1"/>
    <property type="molecule type" value="Genomic_DNA"/>
</dbReference>
<gene>
    <name evidence="3" type="ORF">BFF78_26785</name>
</gene>
<protein>
    <recommendedName>
        <fullName evidence="2">Trypsin-co-occurring domain-containing protein</fullName>
    </recommendedName>
</protein>
<dbReference type="InterPro" id="IPR045794">
    <property type="entry name" value="Trypco1"/>
</dbReference>
<dbReference type="AlphaFoldDB" id="A0A1D7YF04"/>
<evidence type="ECO:0000256" key="1">
    <source>
        <dbReference type="SAM" id="MobiDB-lite"/>
    </source>
</evidence>
<organism evidence="3 4">
    <name type="scientific">Streptomyces fodineus</name>
    <dbReference type="NCBI Taxonomy" id="1904616"/>
    <lineage>
        <taxon>Bacteria</taxon>
        <taxon>Bacillati</taxon>
        <taxon>Actinomycetota</taxon>
        <taxon>Actinomycetes</taxon>
        <taxon>Kitasatosporales</taxon>
        <taxon>Streptomycetaceae</taxon>
        <taxon>Streptomyces</taxon>
    </lineage>
</organism>
<keyword evidence="4" id="KW-1185">Reference proteome</keyword>
<feature type="region of interest" description="Disordered" evidence="1">
    <location>
        <begin position="23"/>
        <end position="45"/>
    </location>
</feature>
<name>A0A1D7YF04_9ACTN</name>
<evidence type="ECO:0000313" key="3">
    <source>
        <dbReference type="EMBL" id="AOR34177.1"/>
    </source>
</evidence>
<sequence length="130" mass="13357">MARVLDFSELQLADGTAVRFQLTPADDRAGAPAQQAGQLPEGMGATVPVSRGGRGVAAHAVETLRSTLRPLGPFLQEIHDAVAGSERPPQEISVTFGVQVGQDLKLGIVGGNGQAHLTVSATWRPAPAGG</sequence>
<dbReference type="KEGG" id="spun:BFF78_26785"/>
<feature type="domain" description="Trypsin-co-occurring" evidence="2">
    <location>
        <begin position="11"/>
        <end position="124"/>
    </location>
</feature>
<reference evidence="4" key="1">
    <citation type="submission" date="2016-09" db="EMBL/GenBank/DDBJ databases">
        <title>Streptomyces puniciscabiei strain:TW1S1 Genome sequencing and assembly.</title>
        <authorList>
            <person name="Kim M.-K."/>
            <person name="Kim S.B."/>
        </authorList>
    </citation>
    <scope>NUCLEOTIDE SEQUENCE [LARGE SCALE GENOMIC DNA]</scope>
    <source>
        <strain evidence="4">TW1S1</strain>
    </source>
</reference>
<dbReference type="Pfam" id="PF19493">
    <property type="entry name" value="Trypco1"/>
    <property type="match status" value="1"/>
</dbReference>
<accession>A0A1D7YF04</accession>
<dbReference type="RefSeq" id="WP_069780732.1">
    <property type="nucleotide sequence ID" value="NZ_CP017248.1"/>
</dbReference>